<protein>
    <submittedName>
        <fullName evidence="1">Uncharacterized protein</fullName>
    </submittedName>
</protein>
<dbReference type="OrthoDB" id="26140at10239"/>
<keyword evidence="2" id="KW-1185">Reference proteome</keyword>
<evidence type="ECO:0000313" key="2">
    <source>
        <dbReference type="Proteomes" id="UP000224829"/>
    </source>
</evidence>
<reference evidence="1 2" key="1">
    <citation type="submission" date="2017-05" db="EMBL/GenBank/DDBJ databases">
        <authorList>
            <person name="Song R."/>
            <person name="Chenine A.L."/>
            <person name="Ruprecht R.M."/>
        </authorList>
    </citation>
    <scope>NUCLEOTIDE SEQUENCE [LARGE SCALE GENOMIC DNA]</scope>
</reference>
<accession>A0A1Y0T054</accession>
<dbReference type="EMBL" id="MF063068">
    <property type="protein sequence ID" value="ARV77316.1"/>
    <property type="molecule type" value="Genomic_DNA"/>
</dbReference>
<sequence length="166" mass="18838">MSDYVNMPKLEAEAVGKLVDLYREINPPVAKSHRVRMGMNIGKVISHYCDTRWFRWTAKQRKLFKDLFGNRDHVKRGLVGYFIGFPASSGFLDVMDTWADQGERAAVIVAYALFDGQSIWLNDKQVILQAGEGIAFRISVVHEVKRSRNEAVWANTMVLGNPADYA</sequence>
<organism evidence="1 2">
    <name type="scientific">Pseudomonas phage Noxifer</name>
    <dbReference type="NCBI Taxonomy" id="2006684"/>
    <lineage>
        <taxon>Viruses</taxon>
        <taxon>Duplodnaviria</taxon>
        <taxon>Heunggongvirae</taxon>
        <taxon>Uroviricota</taxon>
        <taxon>Caudoviricetes</taxon>
        <taxon>Chimalliviridae</taxon>
        <taxon>Noxifervirus</taxon>
        <taxon>Noxifervirus noxifer</taxon>
    </lineage>
</organism>
<gene>
    <name evidence="1" type="ORF">NOXIFER_147</name>
</gene>
<name>A0A1Y0T054_9CAUD</name>
<proteinExistence type="predicted"/>
<evidence type="ECO:0000313" key="1">
    <source>
        <dbReference type="EMBL" id="ARV77316.1"/>
    </source>
</evidence>
<dbReference type="Proteomes" id="UP000224829">
    <property type="component" value="Segment"/>
</dbReference>